<keyword evidence="1" id="KW-0472">Membrane</keyword>
<keyword evidence="3" id="KW-1185">Reference proteome</keyword>
<reference evidence="2 3" key="1">
    <citation type="submission" date="2018-11" db="EMBL/GenBank/DDBJ databases">
        <authorList>
            <person name="Zhou Z."/>
            <person name="Wang G."/>
        </authorList>
    </citation>
    <scope>NUCLEOTIDE SEQUENCE [LARGE SCALE GENOMIC DNA]</scope>
    <source>
        <strain evidence="2 3">KCTC52004</strain>
    </source>
</reference>
<sequence>MFQSSKKLLTILILLSIPIPLALCDFAQIQLPGGYVRFTLQLFGILLSGPLLLLYSLLVHEFTTVKKKKLLSGIAFLVGFSWTGYLFYLHLTMPVD</sequence>
<comment type="caution">
    <text evidence="2">The sequence shown here is derived from an EMBL/GenBank/DDBJ whole genome shotgun (WGS) entry which is preliminary data.</text>
</comment>
<dbReference type="EMBL" id="RQJO01000007">
    <property type="protein sequence ID" value="RRB07398.1"/>
    <property type="molecule type" value="Genomic_DNA"/>
</dbReference>
<keyword evidence="1" id="KW-0812">Transmembrane</keyword>
<protein>
    <submittedName>
        <fullName evidence="2">Uncharacterized protein</fullName>
    </submittedName>
</protein>
<proteinExistence type="predicted"/>
<name>A0A3P1C2A1_9BACT</name>
<keyword evidence="1" id="KW-1133">Transmembrane helix</keyword>
<gene>
    <name evidence="2" type="ORF">EHT25_06360</name>
</gene>
<evidence type="ECO:0000313" key="2">
    <source>
        <dbReference type="EMBL" id="RRB07398.1"/>
    </source>
</evidence>
<evidence type="ECO:0000313" key="3">
    <source>
        <dbReference type="Proteomes" id="UP000271925"/>
    </source>
</evidence>
<dbReference type="RefSeq" id="WP_124872379.1">
    <property type="nucleotide sequence ID" value="NZ_RQJO01000007.1"/>
</dbReference>
<accession>A0A3P1C2A1</accession>
<feature type="transmembrane region" description="Helical" evidence="1">
    <location>
        <begin position="70"/>
        <end position="91"/>
    </location>
</feature>
<organism evidence="2 3">
    <name type="scientific">Larkinella rosea</name>
    <dbReference type="NCBI Taxonomy" id="2025312"/>
    <lineage>
        <taxon>Bacteria</taxon>
        <taxon>Pseudomonadati</taxon>
        <taxon>Bacteroidota</taxon>
        <taxon>Cytophagia</taxon>
        <taxon>Cytophagales</taxon>
        <taxon>Spirosomataceae</taxon>
        <taxon>Larkinella</taxon>
    </lineage>
</organism>
<dbReference type="AlphaFoldDB" id="A0A3P1C2A1"/>
<evidence type="ECO:0000256" key="1">
    <source>
        <dbReference type="SAM" id="Phobius"/>
    </source>
</evidence>
<dbReference type="Proteomes" id="UP000271925">
    <property type="component" value="Unassembled WGS sequence"/>
</dbReference>
<feature type="transmembrane region" description="Helical" evidence="1">
    <location>
        <begin position="40"/>
        <end position="58"/>
    </location>
</feature>